<dbReference type="InterPro" id="IPR004358">
    <property type="entry name" value="Sig_transdc_His_kin-like_C"/>
</dbReference>
<dbReference type="InterPro" id="IPR013783">
    <property type="entry name" value="Ig-like_fold"/>
</dbReference>
<dbReference type="Pfam" id="PF02518">
    <property type="entry name" value="HATPase_c"/>
    <property type="match status" value="1"/>
</dbReference>
<dbReference type="InterPro" id="IPR001789">
    <property type="entry name" value="Sig_transdc_resp-reg_receiver"/>
</dbReference>
<feature type="transmembrane region" description="Helical" evidence="6">
    <location>
        <begin position="803"/>
        <end position="824"/>
    </location>
</feature>
<dbReference type="PROSITE" id="PS50109">
    <property type="entry name" value="HIS_KIN"/>
    <property type="match status" value="1"/>
</dbReference>
<dbReference type="SUPFAM" id="SSF63829">
    <property type="entry name" value="Calcium-dependent phosphotriesterase"/>
    <property type="match status" value="3"/>
</dbReference>
<dbReference type="SUPFAM" id="SSF55073">
    <property type="entry name" value="Nucleotide cyclase"/>
    <property type="match status" value="1"/>
</dbReference>
<evidence type="ECO:0000256" key="3">
    <source>
        <dbReference type="ARBA" id="ARBA00022553"/>
    </source>
</evidence>
<evidence type="ECO:0000256" key="2">
    <source>
        <dbReference type="ARBA" id="ARBA00012438"/>
    </source>
</evidence>
<protein>
    <recommendedName>
        <fullName evidence="2">histidine kinase</fullName>
        <ecNumber evidence="2">2.7.13.3</ecNumber>
    </recommendedName>
</protein>
<keyword evidence="6" id="KW-0472">Membrane</keyword>
<dbReference type="SUPFAM" id="SSF52172">
    <property type="entry name" value="CheY-like"/>
    <property type="match status" value="1"/>
</dbReference>
<dbReference type="InterPro" id="IPR005467">
    <property type="entry name" value="His_kinase_dom"/>
</dbReference>
<comment type="caution">
    <text evidence="10">The sequence shown here is derived from an EMBL/GenBank/DDBJ whole genome shotgun (WGS) entry which is preliminary data.</text>
</comment>
<dbReference type="InterPro" id="IPR011006">
    <property type="entry name" value="CheY-like_superfamily"/>
</dbReference>
<sequence length="1514" mass="169693">MALAPLLKLLIVSCLFVPLFTLAQTAPRPLDSPPLHYSFSHILPDQVAAIGYISTVAQDSEGFMWFGGANGLARYDGYNLVIYRRDDIDEHSLSNNYINDIHLDRDGNLWIATRKGINRYDAQLNRFTRYSVASTPELLSADDIMSIEETDDGRFWLASRGGLYSYTPSNNQFQLHTLEDKASTAGEGLLWAVVKDQQGNLWVGHQDRGISRFNPATGEVRRYAQAQGLTSADIRELYVDSANNLWAGSYGAGLFMLDDKREHFVALEHDTQEKSAMVMAVLEDRQKNLWVGDGSAVYVRAPGAQTFARFTYDETNQASPGNYVVNTLFEDAAGDIWLGYFPSGVDVIDRQASIFHNYSHSPNDPNTVTGGGVLSGLKDAQGNLWIGSGYGLNYFDPSTQQFTRYVYDPENLTGIGGNTVLSMVLGADRELWLGIYSGGLNRLDISTGKFTRYMPNPDSANAIRGREGWSVIRDQQGHIWVATEEGLNRYDPTTDSFRYFVPPPEHLDGDKALYARVVYQDRQGRIWVGGIRGLFLFDPATETFTRYRHIDNDPTSLSADFVFAMYEDSRGNFWVGTDGGGINLFDRTTGKFTAYTSRDGLADDVVAGLVEDPQGYLWLGTQKGIARFDVDKKQFRNFDKRHGLNDNLFNRNSPVVMNSGELFFGNSKGFVVFDPAAISTNNYSPPIVFTNLLILNKPVMVNAKGSPLTASINHIDEIRLSHEDAVVTLEFSALNFQMTEENQYAYRLLGFDGDWIFAGTKRTATYTNLDPGYYVFEVKASNNDGVWSDKQARLAIHIAPPFWLTWWAYLGYLLITCLLFYWFVRIQQLKLRYEQQQVEQERSLVRRLQQVDKLKDEFLANTSHELRTPLNGIIGLAESLLDGLNGPLPAHTRYSLRLIAASGKRLAALVDDILDFAKLKNQGVVLHKKAVDLRVLVDIVITLSRPLIGDKPLTLHNHVPENLPAAYADEDRLLQILHNLIGNAVKFTHEGSINIYAEVNEKDDQILVQIADSGIGIAAEHLTTIFQPFQQVDGRAERVYGGTGLGLSITKQLVELHGGTISVQSNAGQGSVFCFSLPLSLELPAQSAVDDTAHEMAADFVETPTQQLNESRAARIGKTFQGHILVVDDDSVNRLVLVNHLALRNYRVTEAASGEEAIALVEEHGDIDLVLLDIMMPKMSGYETCKRLRESYRTYELPIIFLTARSQTQDLVMGFEVGANDYLIKPISKEELLARVDMHLQLYSATQYLDRKVAERTEELRAKNEGLKQAQQELQSAYQKLEEASLSDPLTGLHNRRFLSKSMPSDISLVEREYQNWLFANQTNGDDEIHWPLPKDHDLIFMLLDVDYFKWVNDSYGHSAGDKVLEQLSRLLEDVLRDSDYLVRWGGEEFLIVARFCSRAEAPEMAERIRQAVAHYTFDLGNGQQLQKTCSIGYAVYPFYPQVPNTLSWEQVVDTADRALYAAKNAGRDCWVGIASNPGVVLDMNPAVDKNLNLLLAKGAIEIEASVDKTQVKF</sequence>
<dbReference type="CDD" id="cd16922">
    <property type="entry name" value="HATPase_EvgS-ArcB-TorS-like"/>
    <property type="match status" value="1"/>
</dbReference>
<feature type="coiled-coil region" evidence="5">
    <location>
        <begin position="1253"/>
        <end position="1287"/>
    </location>
</feature>
<dbReference type="InterPro" id="IPR003661">
    <property type="entry name" value="HisK_dim/P_dom"/>
</dbReference>
<dbReference type="InterPro" id="IPR043128">
    <property type="entry name" value="Rev_trsase/Diguanyl_cyclase"/>
</dbReference>
<keyword evidence="6" id="KW-1133">Transmembrane helix</keyword>
<dbReference type="Pfam" id="PF07495">
    <property type="entry name" value="Y_Y_Y"/>
    <property type="match status" value="1"/>
</dbReference>
<evidence type="ECO:0000256" key="5">
    <source>
        <dbReference type="SAM" id="Coils"/>
    </source>
</evidence>
<dbReference type="RefSeq" id="WP_310075093.1">
    <property type="nucleotide sequence ID" value="NZ_JAVDVX010000007.1"/>
</dbReference>
<accession>A0ABU1V2E8</accession>
<dbReference type="InterPro" id="IPR003594">
    <property type="entry name" value="HATPase_dom"/>
</dbReference>
<dbReference type="PRINTS" id="PR00344">
    <property type="entry name" value="BCTRLSENSOR"/>
</dbReference>
<dbReference type="InterPro" id="IPR036890">
    <property type="entry name" value="HATPase_C_sf"/>
</dbReference>
<keyword evidence="6" id="KW-0812">Transmembrane</keyword>
<gene>
    <name evidence="10" type="ORF">J2X05_003651</name>
</gene>
<evidence type="ECO:0000259" key="9">
    <source>
        <dbReference type="PROSITE" id="PS50887"/>
    </source>
</evidence>
<dbReference type="EMBL" id="JAVDVX010000007">
    <property type="protein sequence ID" value="MDR7091616.1"/>
    <property type="molecule type" value="Genomic_DNA"/>
</dbReference>
<proteinExistence type="predicted"/>
<dbReference type="PANTHER" id="PTHR43547">
    <property type="entry name" value="TWO-COMPONENT HISTIDINE KINASE"/>
    <property type="match status" value="1"/>
</dbReference>
<dbReference type="SMART" id="SM00387">
    <property type="entry name" value="HATPase_c"/>
    <property type="match status" value="1"/>
</dbReference>
<evidence type="ECO:0000256" key="6">
    <source>
        <dbReference type="SAM" id="Phobius"/>
    </source>
</evidence>
<dbReference type="SMART" id="SM00267">
    <property type="entry name" value="GGDEF"/>
    <property type="match status" value="1"/>
</dbReference>
<dbReference type="Pfam" id="PF07494">
    <property type="entry name" value="Reg_prop"/>
    <property type="match status" value="3"/>
</dbReference>
<feature type="domain" description="Response regulatory" evidence="8">
    <location>
        <begin position="1123"/>
        <end position="1240"/>
    </location>
</feature>
<dbReference type="Gene3D" id="2.60.40.10">
    <property type="entry name" value="Immunoglobulins"/>
    <property type="match status" value="1"/>
</dbReference>
<dbReference type="Pfam" id="PF00512">
    <property type="entry name" value="HisKA"/>
    <property type="match status" value="1"/>
</dbReference>
<dbReference type="Gene3D" id="3.40.50.2300">
    <property type="match status" value="1"/>
</dbReference>
<evidence type="ECO:0000313" key="10">
    <source>
        <dbReference type="EMBL" id="MDR7091616.1"/>
    </source>
</evidence>
<dbReference type="InterPro" id="IPR036097">
    <property type="entry name" value="HisK_dim/P_sf"/>
</dbReference>
<dbReference type="InterPro" id="IPR011110">
    <property type="entry name" value="Reg_prop"/>
</dbReference>
<dbReference type="InterPro" id="IPR000160">
    <property type="entry name" value="GGDEF_dom"/>
</dbReference>
<dbReference type="Gene3D" id="1.10.287.130">
    <property type="match status" value="1"/>
</dbReference>
<dbReference type="SMART" id="SM00388">
    <property type="entry name" value="HisKA"/>
    <property type="match status" value="1"/>
</dbReference>
<organism evidence="10 11">
    <name type="scientific">Cellvibrio fibrivorans</name>
    <dbReference type="NCBI Taxonomy" id="126350"/>
    <lineage>
        <taxon>Bacteria</taxon>
        <taxon>Pseudomonadati</taxon>
        <taxon>Pseudomonadota</taxon>
        <taxon>Gammaproteobacteria</taxon>
        <taxon>Cellvibrionales</taxon>
        <taxon>Cellvibrionaceae</taxon>
        <taxon>Cellvibrio</taxon>
    </lineage>
</organism>
<dbReference type="EC" id="2.7.13.3" evidence="2"/>
<dbReference type="PROSITE" id="PS50110">
    <property type="entry name" value="RESPONSE_REGULATORY"/>
    <property type="match status" value="1"/>
</dbReference>
<keyword evidence="11" id="KW-1185">Reference proteome</keyword>
<dbReference type="PROSITE" id="PS50887">
    <property type="entry name" value="GGDEF"/>
    <property type="match status" value="1"/>
</dbReference>
<dbReference type="SUPFAM" id="SSF55874">
    <property type="entry name" value="ATPase domain of HSP90 chaperone/DNA topoisomerase II/histidine kinase"/>
    <property type="match status" value="1"/>
</dbReference>
<evidence type="ECO:0000313" key="11">
    <source>
        <dbReference type="Proteomes" id="UP001253595"/>
    </source>
</evidence>
<evidence type="ECO:0000259" key="7">
    <source>
        <dbReference type="PROSITE" id="PS50109"/>
    </source>
</evidence>
<dbReference type="CDD" id="cd01949">
    <property type="entry name" value="GGDEF"/>
    <property type="match status" value="1"/>
</dbReference>
<dbReference type="SUPFAM" id="SSF47384">
    <property type="entry name" value="Homodimeric domain of signal transducing histidine kinase"/>
    <property type="match status" value="1"/>
</dbReference>
<keyword evidence="3 4" id="KW-0597">Phosphoprotein</keyword>
<dbReference type="Gene3D" id="2.130.10.10">
    <property type="entry name" value="YVTN repeat-like/Quinoprotein amine dehydrogenase"/>
    <property type="match status" value="2"/>
</dbReference>
<dbReference type="NCBIfam" id="TIGR00254">
    <property type="entry name" value="GGDEF"/>
    <property type="match status" value="1"/>
</dbReference>
<comment type="catalytic activity">
    <reaction evidence="1">
        <text>ATP + protein L-histidine = ADP + protein N-phospho-L-histidine.</text>
        <dbReference type="EC" id="2.7.13.3"/>
    </reaction>
</comment>
<feature type="domain" description="GGDEF" evidence="9">
    <location>
        <begin position="1337"/>
        <end position="1476"/>
    </location>
</feature>
<dbReference type="Proteomes" id="UP001253595">
    <property type="component" value="Unassembled WGS sequence"/>
</dbReference>
<dbReference type="InterPro" id="IPR011123">
    <property type="entry name" value="Y_Y_Y"/>
</dbReference>
<feature type="modified residue" description="4-aspartylphosphate" evidence="4">
    <location>
        <position position="1173"/>
    </location>
</feature>
<name>A0ABU1V2E8_9GAMM</name>
<dbReference type="Pfam" id="PF00990">
    <property type="entry name" value="GGDEF"/>
    <property type="match status" value="1"/>
</dbReference>
<dbReference type="CDD" id="cd00082">
    <property type="entry name" value="HisKA"/>
    <property type="match status" value="1"/>
</dbReference>
<reference evidence="10 11" key="1">
    <citation type="submission" date="2023-07" db="EMBL/GenBank/DDBJ databases">
        <title>Sorghum-associated microbial communities from plants grown in Nebraska, USA.</title>
        <authorList>
            <person name="Schachtman D."/>
        </authorList>
    </citation>
    <scope>NUCLEOTIDE SEQUENCE [LARGE SCALE GENOMIC DNA]</scope>
    <source>
        <strain evidence="10 11">BE190</strain>
    </source>
</reference>
<dbReference type="SMART" id="SM00448">
    <property type="entry name" value="REC"/>
    <property type="match status" value="1"/>
</dbReference>
<evidence type="ECO:0000259" key="8">
    <source>
        <dbReference type="PROSITE" id="PS50110"/>
    </source>
</evidence>
<dbReference type="Gene3D" id="3.30.70.270">
    <property type="match status" value="1"/>
</dbReference>
<dbReference type="InterPro" id="IPR029787">
    <property type="entry name" value="Nucleotide_cyclase"/>
</dbReference>
<dbReference type="PANTHER" id="PTHR43547:SF2">
    <property type="entry name" value="HYBRID SIGNAL TRANSDUCTION HISTIDINE KINASE C"/>
    <property type="match status" value="1"/>
</dbReference>
<dbReference type="Pfam" id="PF00072">
    <property type="entry name" value="Response_reg"/>
    <property type="match status" value="1"/>
</dbReference>
<evidence type="ECO:0000256" key="4">
    <source>
        <dbReference type="PROSITE-ProRule" id="PRU00169"/>
    </source>
</evidence>
<feature type="domain" description="Histidine kinase" evidence="7">
    <location>
        <begin position="861"/>
        <end position="1081"/>
    </location>
</feature>
<dbReference type="Gene3D" id="3.30.565.10">
    <property type="entry name" value="Histidine kinase-like ATPase, C-terminal domain"/>
    <property type="match status" value="1"/>
</dbReference>
<keyword evidence="5" id="KW-0175">Coiled coil</keyword>
<evidence type="ECO:0000256" key="1">
    <source>
        <dbReference type="ARBA" id="ARBA00000085"/>
    </source>
</evidence>
<dbReference type="InterPro" id="IPR015943">
    <property type="entry name" value="WD40/YVTN_repeat-like_dom_sf"/>
</dbReference>